<sequence length="74" mass="8212">MSKYLCDNAYEILQNNPESALLLNSIRSTYYILAQALEGRNCFKDKLDALASISSSVNLSAQGLRRLCKLGLDL</sequence>
<name>A0A7U6FS96_VIBAN</name>
<accession>A0A7U6FS96</accession>
<dbReference type="AlphaFoldDB" id="A0A7U6FS96"/>
<protein>
    <submittedName>
        <fullName evidence="1">Uncharacterized protein</fullName>
    </submittedName>
</protein>
<evidence type="ECO:0000313" key="2">
    <source>
        <dbReference type="Proteomes" id="UP000256923"/>
    </source>
</evidence>
<dbReference type="Proteomes" id="UP000256923">
    <property type="component" value="Chromosome 1"/>
</dbReference>
<dbReference type="EMBL" id="CP034672">
    <property type="protein sequence ID" value="AZS26398.1"/>
    <property type="molecule type" value="Genomic_DNA"/>
</dbReference>
<reference evidence="1 2" key="1">
    <citation type="submission" date="2018-12" db="EMBL/GenBank/DDBJ databases">
        <title>Characterization and Draft Genome of Vibrio anguillarum J360 Marine Pathogen Isolated from an Outbreak in Lumpfish (Cyclopterus lumpus).</title>
        <authorList>
            <person name="Vasquez J.I."/>
            <person name="Cao T."/>
            <person name="Chakraborty S."/>
            <person name="Gnanagobal H."/>
            <person name="Wescot J."/>
            <person name="Boyce D."/>
            <person name="Santander J."/>
        </authorList>
    </citation>
    <scope>NUCLEOTIDE SEQUENCE [LARGE SCALE GENOMIC DNA]</scope>
    <source>
        <strain evidence="1 2">J360</strain>
    </source>
</reference>
<organism evidence="1 2">
    <name type="scientific">Vibrio anguillarum</name>
    <name type="common">Listonella anguillarum</name>
    <dbReference type="NCBI Taxonomy" id="55601"/>
    <lineage>
        <taxon>Bacteria</taxon>
        <taxon>Pseudomonadati</taxon>
        <taxon>Pseudomonadota</taxon>
        <taxon>Gammaproteobacteria</taxon>
        <taxon>Vibrionales</taxon>
        <taxon>Vibrionaceae</taxon>
        <taxon>Vibrio</taxon>
    </lineage>
</organism>
<evidence type="ECO:0000313" key="1">
    <source>
        <dbReference type="EMBL" id="AZS26398.1"/>
    </source>
</evidence>
<proteinExistence type="predicted"/>
<dbReference type="RefSeq" id="WP_127170329.1">
    <property type="nucleotide sequence ID" value="NZ_CP034672.1"/>
</dbReference>
<gene>
    <name evidence="1" type="ORF">DYL72_15960</name>
</gene>